<organism evidence="3 4">
    <name type="scientific">Polyporus arcularius HHB13444</name>
    <dbReference type="NCBI Taxonomy" id="1314778"/>
    <lineage>
        <taxon>Eukaryota</taxon>
        <taxon>Fungi</taxon>
        <taxon>Dikarya</taxon>
        <taxon>Basidiomycota</taxon>
        <taxon>Agaricomycotina</taxon>
        <taxon>Agaricomycetes</taxon>
        <taxon>Polyporales</taxon>
        <taxon>Polyporaceae</taxon>
        <taxon>Polyporus</taxon>
    </lineage>
</organism>
<feature type="region of interest" description="Disordered" evidence="2">
    <location>
        <begin position="215"/>
        <end position="255"/>
    </location>
</feature>
<dbReference type="STRING" id="1314778.A0A5C3PUQ4"/>
<reference evidence="3 4" key="1">
    <citation type="journal article" date="2019" name="Nat. Ecol. Evol.">
        <title>Megaphylogeny resolves global patterns of mushroom evolution.</title>
        <authorList>
            <person name="Varga T."/>
            <person name="Krizsan K."/>
            <person name="Foldi C."/>
            <person name="Dima B."/>
            <person name="Sanchez-Garcia M."/>
            <person name="Sanchez-Ramirez S."/>
            <person name="Szollosi G.J."/>
            <person name="Szarkandi J.G."/>
            <person name="Papp V."/>
            <person name="Albert L."/>
            <person name="Andreopoulos W."/>
            <person name="Angelini C."/>
            <person name="Antonin V."/>
            <person name="Barry K.W."/>
            <person name="Bougher N.L."/>
            <person name="Buchanan P."/>
            <person name="Buyck B."/>
            <person name="Bense V."/>
            <person name="Catcheside P."/>
            <person name="Chovatia M."/>
            <person name="Cooper J."/>
            <person name="Damon W."/>
            <person name="Desjardin D."/>
            <person name="Finy P."/>
            <person name="Geml J."/>
            <person name="Haridas S."/>
            <person name="Hughes K."/>
            <person name="Justo A."/>
            <person name="Karasinski D."/>
            <person name="Kautmanova I."/>
            <person name="Kiss B."/>
            <person name="Kocsube S."/>
            <person name="Kotiranta H."/>
            <person name="LaButti K.M."/>
            <person name="Lechner B.E."/>
            <person name="Liimatainen K."/>
            <person name="Lipzen A."/>
            <person name="Lukacs Z."/>
            <person name="Mihaltcheva S."/>
            <person name="Morgado L.N."/>
            <person name="Niskanen T."/>
            <person name="Noordeloos M.E."/>
            <person name="Ohm R.A."/>
            <person name="Ortiz-Santana B."/>
            <person name="Ovrebo C."/>
            <person name="Racz N."/>
            <person name="Riley R."/>
            <person name="Savchenko A."/>
            <person name="Shiryaev A."/>
            <person name="Soop K."/>
            <person name="Spirin V."/>
            <person name="Szebenyi C."/>
            <person name="Tomsovsky M."/>
            <person name="Tulloss R.E."/>
            <person name="Uehling J."/>
            <person name="Grigoriev I.V."/>
            <person name="Vagvolgyi C."/>
            <person name="Papp T."/>
            <person name="Martin F.M."/>
            <person name="Miettinen O."/>
            <person name="Hibbett D.S."/>
            <person name="Nagy L.G."/>
        </authorList>
    </citation>
    <scope>NUCLEOTIDE SEQUENCE [LARGE SCALE GENOMIC DNA]</scope>
    <source>
        <strain evidence="3 4">HHB13444</strain>
    </source>
</reference>
<evidence type="ECO:0000313" key="3">
    <source>
        <dbReference type="EMBL" id="TFK89863.1"/>
    </source>
</evidence>
<feature type="compositionally biased region" description="Acidic residues" evidence="2">
    <location>
        <begin position="228"/>
        <end position="244"/>
    </location>
</feature>
<dbReference type="EMBL" id="ML211062">
    <property type="protein sequence ID" value="TFK89863.1"/>
    <property type="molecule type" value="Genomic_DNA"/>
</dbReference>
<evidence type="ECO:0000256" key="1">
    <source>
        <dbReference type="SAM" id="Coils"/>
    </source>
</evidence>
<gene>
    <name evidence="3" type="ORF">K466DRAFT_574547</name>
</gene>
<dbReference type="PANTHER" id="PTHR33096:SF1">
    <property type="entry name" value="CXC1-LIKE CYSTEINE CLUSTER ASSOCIATED WITH KDZ TRANSPOSASES DOMAIN-CONTAINING PROTEIN"/>
    <property type="match status" value="1"/>
</dbReference>
<evidence type="ECO:0000313" key="4">
    <source>
        <dbReference type="Proteomes" id="UP000308197"/>
    </source>
</evidence>
<dbReference type="Pfam" id="PF18758">
    <property type="entry name" value="KDZ"/>
    <property type="match status" value="1"/>
</dbReference>
<dbReference type="Proteomes" id="UP000308197">
    <property type="component" value="Unassembled WGS sequence"/>
</dbReference>
<dbReference type="InParanoid" id="A0A5C3PUQ4"/>
<evidence type="ECO:0000256" key="2">
    <source>
        <dbReference type="SAM" id="MobiDB-lite"/>
    </source>
</evidence>
<feature type="region of interest" description="Disordered" evidence="2">
    <location>
        <begin position="1"/>
        <end position="24"/>
    </location>
</feature>
<feature type="coiled-coil region" evidence="1">
    <location>
        <begin position="534"/>
        <end position="561"/>
    </location>
</feature>
<accession>A0A5C3PUQ4</accession>
<proteinExistence type="predicted"/>
<name>A0A5C3PUQ4_9APHY</name>
<keyword evidence="4" id="KW-1185">Reference proteome</keyword>
<protein>
    <recommendedName>
        <fullName evidence="5">CxC1-like cysteine cluster associated with KDZ transposases domain-containing protein</fullName>
    </recommendedName>
</protein>
<dbReference type="AlphaFoldDB" id="A0A5C3PUQ4"/>
<dbReference type="InterPro" id="IPR040521">
    <property type="entry name" value="KDZ"/>
</dbReference>
<evidence type="ECO:0008006" key="5">
    <source>
        <dbReference type="Google" id="ProtNLM"/>
    </source>
</evidence>
<dbReference type="PANTHER" id="PTHR33096">
    <property type="entry name" value="CXC2 DOMAIN-CONTAINING PROTEIN"/>
    <property type="match status" value="1"/>
</dbReference>
<sequence>MQQAYLQWKYGPPSDPPPESEPLSEYDLQVEPIDYFSPRDTAIVRRSSTQNPAEALVLNGYLGSVPDHPSIVVSLDTLQLFHDIRRFKPSFSVEAFTKMVCYKYVIPYRRRYRKAISDAFDVYLTLVEAIHARVQAELGRNAPNWRPRHACPACSYKTAEEPTALYERMIVMDGNNSLKRVAPFGNRKVGDARTFDSDYFIPPHVVDRFANEVKPRQSQPHVAVPDAADPDPDSDVEEPTEGDPTDGAPDSSCASNWKAAASDEKKRMWAIFEETGVFAAACRHGFVLWLIDMIRSGELAKYPLCMSDAIITEIAAAIILAFDIGCSFKITLMNSSLAQAFEALRARICVNAFHGYSHSYPCQLQNHPNVIPGMGIEDLETLERVFSSSNQLAPVIRYASAYRRRLLIHMFFRQWDEEKYANLGPFMYNNYVQALDIIKSKKPVVEESMGLLELTPQDLETLAKEEASYFETLRDESPWDLHAVAYVEALQELRAANSELGNADHAFLNTVPENYQWRAPQSGPTDYQRDTSATRKLETRRRELEDKVRRLTSQVISYELMLHVNRRWQPGDREYEETTKYIATRNYQRALGRLQRLVIQRLFELHKLNVSQTAYRMRTHIAKSLQKRCKAIRTAVKQYNVAAAALTPPRPELNWDAVSHFSFLEEFSLLQDTRNDIRSKKWAQPLVRETMRSANRVARAEEELVNVNREALRVHTSIRDEDALFTGVLGKLKERNGLLYGAVNDWCRRRRATNAHLMAHLLRLYALEGYTGMRGPDDLAAAEASAVELDESEEAVGVEEDDEGAVTDLMEHISNIAVVM</sequence>
<keyword evidence="1" id="KW-0175">Coiled coil</keyword>